<comment type="caution">
    <text evidence="4">The sequence shown here is derived from an EMBL/GenBank/DDBJ whole genome shotgun (WGS) entry which is preliminary data.</text>
</comment>
<reference evidence="4 5" key="1">
    <citation type="journal article" date="2015" name="Nature">
        <title>rRNA introns, odd ribosomes, and small enigmatic genomes across a large radiation of phyla.</title>
        <authorList>
            <person name="Brown C.T."/>
            <person name="Hug L.A."/>
            <person name="Thomas B.C."/>
            <person name="Sharon I."/>
            <person name="Castelle C.J."/>
            <person name="Singh A."/>
            <person name="Wilkins M.J."/>
            <person name="Williams K.H."/>
            <person name="Banfield J.F."/>
        </authorList>
    </citation>
    <scope>NUCLEOTIDE SEQUENCE [LARGE SCALE GENOMIC DNA]</scope>
</reference>
<evidence type="ECO:0000256" key="2">
    <source>
        <dbReference type="SAM" id="SignalP"/>
    </source>
</evidence>
<dbReference type="NCBIfam" id="TIGR04362">
    <property type="entry name" value="choice_anch_C"/>
    <property type="match status" value="1"/>
</dbReference>
<sequence>MKKFIPLFVTVLMLTLFASPVFALGENGSFETGTTDPGLYVTLNDGNTSITNWTVTSGSVDYIGTLWPASVGARSIDVSGNEAGSISQTFTTVIGATYDVTFDMAGNPGVQGLKTMDVSATGGTVDSYEFNTTGKSLTDMGWEEMEFTFIATATDTTLTFTSTTVSAYGPALDNVVITETLVPEDPEEPGDEVGRPTDNHGWWVSNSDKEFRNDAARSSTGMPTTSNKNHAKK</sequence>
<evidence type="ECO:0000259" key="3">
    <source>
        <dbReference type="Pfam" id="PF04862"/>
    </source>
</evidence>
<gene>
    <name evidence="4" type="ORF">UU59_C0001G0038</name>
</gene>
<keyword evidence="2" id="KW-0732">Signal</keyword>
<evidence type="ECO:0000313" key="5">
    <source>
        <dbReference type="Proteomes" id="UP000034544"/>
    </source>
</evidence>
<proteinExistence type="predicted"/>
<dbReference type="AlphaFoldDB" id="A0A0G0W4K5"/>
<feature type="chain" id="PRO_5002535006" description="DUF642 domain-containing protein" evidence="2">
    <location>
        <begin position="24"/>
        <end position="233"/>
    </location>
</feature>
<dbReference type="Pfam" id="PF04862">
    <property type="entry name" value="DUF642"/>
    <property type="match status" value="1"/>
</dbReference>
<feature type="compositionally biased region" description="Polar residues" evidence="1">
    <location>
        <begin position="216"/>
        <end position="233"/>
    </location>
</feature>
<feature type="domain" description="DUF642" evidence="3">
    <location>
        <begin position="26"/>
        <end position="177"/>
    </location>
</feature>
<evidence type="ECO:0000256" key="1">
    <source>
        <dbReference type="SAM" id="MobiDB-lite"/>
    </source>
</evidence>
<dbReference type="InterPro" id="IPR006946">
    <property type="entry name" value="DGR2-like_dom"/>
</dbReference>
<dbReference type="EMBL" id="LCBF01000001">
    <property type="protein sequence ID" value="KKS07865.1"/>
    <property type="molecule type" value="Genomic_DNA"/>
</dbReference>
<feature type="signal peptide" evidence="2">
    <location>
        <begin position="1"/>
        <end position="23"/>
    </location>
</feature>
<protein>
    <recommendedName>
        <fullName evidence="3">DUF642 domain-containing protein</fullName>
    </recommendedName>
</protein>
<dbReference type="InterPro" id="IPR027576">
    <property type="entry name" value="Choice_anch_C_dom"/>
</dbReference>
<evidence type="ECO:0000313" key="4">
    <source>
        <dbReference type="EMBL" id="KKS07865.1"/>
    </source>
</evidence>
<feature type="region of interest" description="Disordered" evidence="1">
    <location>
        <begin position="182"/>
        <end position="233"/>
    </location>
</feature>
<accession>A0A0G0W4K5</accession>
<organism evidence="4 5">
    <name type="scientific">candidate division WWE3 bacterium GW2011_GWE1_41_27</name>
    <dbReference type="NCBI Taxonomy" id="1619131"/>
    <lineage>
        <taxon>Bacteria</taxon>
        <taxon>Katanobacteria</taxon>
    </lineage>
</organism>
<dbReference type="Gene3D" id="2.60.120.260">
    <property type="entry name" value="Galactose-binding domain-like"/>
    <property type="match status" value="1"/>
</dbReference>
<dbReference type="Proteomes" id="UP000034544">
    <property type="component" value="Unassembled WGS sequence"/>
</dbReference>
<name>A0A0G0W4K5_UNCKA</name>
<feature type="compositionally biased region" description="Acidic residues" evidence="1">
    <location>
        <begin position="182"/>
        <end position="191"/>
    </location>
</feature>